<dbReference type="EMBL" id="MU003772">
    <property type="protein sequence ID" value="KAF2724300.1"/>
    <property type="molecule type" value="Genomic_DNA"/>
</dbReference>
<dbReference type="GO" id="GO:0005524">
    <property type="term" value="F:ATP binding"/>
    <property type="evidence" value="ECO:0007669"/>
    <property type="project" value="InterPro"/>
</dbReference>
<dbReference type="SUPFAM" id="SSF56112">
    <property type="entry name" value="Protein kinase-like (PK-like)"/>
    <property type="match status" value="1"/>
</dbReference>
<dbReference type="GO" id="GO:0004672">
    <property type="term" value="F:protein kinase activity"/>
    <property type="evidence" value="ECO:0007669"/>
    <property type="project" value="InterPro"/>
</dbReference>
<dbReference type="AlphaFoldDB" id="A0A9P4QEC6"/>
<dbReference type="InterPro" id="IPR011009">
    <property type="entry name" value="Kinase-like_dom_sf"/>
</dbReference>
<organism evidence="2 3">
    <name type="scientific">Polychaeton citri CBS 116435</name>
    <dbReference type="NCBI Taxonomy" id="1314669"/>
    <lineage>
        <taxon>Eukaryota</taxon>
        <taxon>Fungi</taxon>
        <taxon>Dikarya</taxon>
        <taxon>Ascomycota</taxon>
        <taxon>Pezizomycotina</taxon>
        <taxon>Dothideomycetes</taxon>
        <taxon>Dothideomycetidae</taxon>
        <taxon>Capnodiales</taxon>
        <taxon>Capnodiaceae</taxon>
        <taxon>Polychaeton</taxon>
    </lineage>
</organism>
<dbReference type="OrthoDB" id="4062651at2759"/>
<accession>A0A9P4QEC6</accession>
<gene>
    <name evidence="2" type="ORF">K431DRAFT_310248</name>
</gene>
<name>A0A9P4QEC6_9PEZI</name>
<sequence length="223" mass="25293">MDGNTVIVECEGNRSYDYSYGVHPASFADLDARATAAEIIMADDLIVTHSGSDRNIENCVRTEDGRALFFRPRTDLTQPEFAREVSVLMRITELQLHQKAKLSNLTGLVMLEDGLIAGIAMPWLPALSLANEVNLCRYEYHTQWERQTRRIVETLHAHCIVWGDVNPHNILIDSALDAWAIDFGGNHNVDFIDSKNNETIKGDWQGVDRISREWLPEMAQVER</sequence>
<dbReference type="PROSITE" id="PS50011">
    <property type="entry name" value="PROTEIN_KINASE_DOM"/>
    <property type="match status" value="1"/>
</dbReference>
<evidence type="ECO:0000313" key="2">
    <source>
        <dbReference type="EMBL" id="KAF2724300.1"/>
    </source>
</evidence>
<proteinExistence type="predicted"/>
<feature type="domain" description="Protein kinase" evidence="1">
    <location>
        <begin position="5"/>
        <end position="223"/>
    </location>
</feature>
<dbReference type="Proteomes" id="UP000799441">
    <property type="component" value="Unassembled WGS sequence"/>
</dbReference>
<dbReference type="InterPro" id="IPR000719">
    <property type="entry name" value="Prot_kinase_dom"/>
</dbReference>
<dbReference type="Gene3D" id="1.10.510.10">
    <property type="entry name" value="Transferase(Phosphotransferase) domain 1"/>
    <property type="match status" value="1"/>
</dbReference>
<reference evidence="2" key="1">
    <citation type="journal article" date="2020" name="Stud. Mycol.">
        <title>101 Dothideomycetes genomes: a test case for predicting lifestyles and emergence of pathogens.</title>
        <authorList>
            <person name="Haridas S."/>
            <person name="Albert R."/>
            <person name="Binder M."/>
            <person name="Bloem J."/>
            <person name="Labutti K."/>
            <person name="Salamov A."/>
            <person name="Andreopoulos B."/>
            <person name="Baker S."/>
            <person name="Barry K."/>
            <person name="Bills G."/>
            <person name="Bluhm B."/>
            <person name="Cannon C."/>
            <person name="Castanera R."/>
            <person name="Culley D."/>
            <person name="Daum C."/>
            <person name="Ezra D."/>
            <person name="Gonzalez J."/>
            <person name="Henrissat B."/>
            <person name="Kuo A."/>
            <person name="Liang C."/>
            <person name="Lipzen A."/>
            <person name="Lutzoni F."/>
            <person name="Magnuson J."/>
            <person name="Mondo S."/>
            <person name="Nolan M."/>
            <person name="Ohm R."/>
            <person name="Pangilinan J."/>
            <person name="Park H.-J."/>
            <person name="Ramirez L."/>
            <person name="Alfaro M."/>
            <person name="Sun H."/>
            <person name="Tritt A."/>
            <person name="Yoshinaga Y."/>
            <person name="Zwiers L.-H."/>
            <person name="Turgeon B."/>
            <person name="Goodwin S."/>
            <person name="Spatafora J."/>
            <person name="Crous P."/>
            <person name="Grigoriev I."/>
        </authorList>
    </citation>
    <scope>NUCLEOTIDE SEQUENCE</scope>
    <source>
        <strain evidence="2">CBS 116435</strain>
    </source>
</reference>
<evidence type="ECO:0000313" key="3">
    <source>
        <dbReference type="Proteomes" id="UP000799441"/>
    </source>
</evidence>
<comment type="caution">
    <text evidence="2">The sequence shown here is derived from an EMBL/GenBank/DDBJ whole genome shotgun (WGS) entry which is preliminary data.</text>
</comment>
<keyword evidence="3" id="KW-1185">Reference proteome</keyword>
<evidence type="ECO:0000259" key="1">
    <source>
        <dbReference type="PROSITE" id="PS50011"/>
    </source>
</evidence>
<protein>
    <recommendedName>
        <fullName evidence="1">Protein kinase domain-containing protein</fullName>
    </recommendedName>
</protein>